<comment type="caution">
    <text evidence="2">The sequence shown here is derived from an EMBL/GenBank/DDBJ whole genome shotgun (WGS) entry which is preliminary data.</text>
</comment>
<sequence length="31" mass="3639">MVRDISSLMDLLAVSAVFLLFLGWRIFGRRR</sequence>
<gene>
    <name evidence="2" type="ORF">L485_03245</name>
</gene>
<evidence type="ECO:0000313" key="2">
    <source>
        <dbReference type="EMBL" id="EQB05147.1"/>
    </source>
</evidence>
<name>T0GWS6_9SPHN</name>
<feature type="transmembrane region" description="Helical" evidence="1">
    <location>
        <begin position="6"/>
        <end position="27"/>
    </location>
</feature>
<dbReference type="Proteomes" id="UP000015524">
    <property type="component" value="Unassembled WGS sequence"/>
</dbReference>
<dbReference type="PATRIC" id="fig|1114964.3.peg.612"/>
<protein>
    <submittedName>
        <fullName evidence="2">Uncharacterized protein</fullName>
    </submittedName>
</protein>
<accession>T0GWS6</accession>
<keyword evidence="3" id="KW-1185">Reference proteome</keyword>
<dbReference type="EMBL" id="ATIB01000027">
    <property type="protein sequence ID" value="EQB05147.1"/>
    <property type="molecule type" value="Genomic_DNA"/>
</dbReference>
<organism evidence="2 3">
    <name type="scientific">Sphingobium baderi LL03</name>
    <dbReference type="NCBI Taxonomy" id="1114964"/>
    <lineage>
        <taxon>Bacteria</taxon>
        <taxon>Pseudomonadati</taxon>
        <taxon>Pseudomonadota</taxon>
        <taxon>Alphaproteobacteria</taxon>
        <taxon>Sphingomonadales</taxon>
        <taxon>Sphingomonadaceae</taxon>
        <taxon>Sphingobium</taxon>
    </lineage>
</organism>
<keyword evidence="1" id="KW-0472">Membrane</keyword>
<evidence type="ECO:0000313" key="3">
    <source>
        <dbReference type="Proteomes" id="UP000015524"/>
    </source>
</evidence>
<reference evidence="2 3" key="1">
    <citation type="journal article" date="2013" name="Genome Announc.">
        <title>Draft Genome Sequence of a Hexachlorocyclohexane-Degrading Bacterium, Sphingobium baderi Strain LL03T.</title>
        <authorList>
            <person name="Kaur J."/>
            <person name="Verma H."/>
            <person name="Tripathi C."/>
            <person name="Khurana J.P."/>
            <person name="Lal R."/>
        </authorList>
    </citation>
    <scope>NUCLEOTIDE SEQUENCE [LARGE SCALE GENOMIC DNA]</scope>
    <source>
        <strain evidence="2 3">LL03</strain>
    </source>
</reference>
<evidence type="ECO:0000256" key="1">
    <source>
        <dbReference type="SAM" id="Phobius"/>
    </source>
</evidence>
<keyword evidence="1" id="KW-0812">Transmembrane</keyword>
<dbReference type="AlphaFoldDB" id="T0GWS6"/>
<keyword evidence="1" id="KW-1133">Transmembrane helix</keyword>
<proteinExistence type="predicted"/>